<comment type="caution">
    <text evidence="1">The sequence shown here is derived from an EMBL/GenBank/DDBJ whole genome shotgun (WGS) entry which is preliminary data.</text>
</comment>
<evidence type="ECO:0000313" key="2">
    <source>
        <dbReference type="Proteomes" id="UP000789405"/>
    </source>
</evidence>
<sequence>INIQNNSLSNHQNANFQDVNCNIDLQDYLLSDQEFFKSFEHFVFESQY</sequence>
<accession>A0A9N9PKI9</accession>
<dbReference type="AlphaFoldDB" id="A0A9N9PKI9"/>
<feature type="non-terminal residue" evidence="1">
    <location>
        <position position="1"/>
    </location>
</feature>
<evidence type="ECO:0000313" key="1">
    <source>
        <dbReference type="EMBL" id="CAG8829403.1"/>
    </source>
</evidence>
<dbReference type="EMBL" id="CAJVPY010073121">
    <property type="protein sequence ID" value="CAG8829403.1"/>
    <property type="molecule type" value="Genomic_DNA"/>
</dbReference>
<protein>
    <submittedName>
        <fullName evidence="1">9494_t:CDS:1</fullName>
    </submittedName>
</protein>
<keyword evidence="2" id="KW-1185">Reference proteome</keyword>
<proteinExistence type="predicted"/>
<reference evidence="1" key="1">
    <citation type="submission" date="2021-06" db="EMBL/GenBank/DDBJ databases">
        <authorList>
            <person name="Kallberg Y."/>
            <person name="Tangrot J."/>
            <person name="Rosling A."/>
        </authorList>
    </citation>
    <scope>NUCLEOTIDE SEQUENCE</scope>
    <source>
        <strain evidence="1">MA453B</strain>
    </source>
</reference>
<gene>
    <name evidence="1" type="ORF">DERYTH_LOCUS28677</name>
</gene>
<name>A0A9N9PKI9_9GLOM</name>
<dbReference type="Proteomes" id="UP000789405">
    <property type="component" value="Unassembled WGS sequence"/>
</dbReference>
<organism evidence="1 2">
    <name type="scientific">Dentiscutata erythropus</name>
    <dbReference type="NCBI Taxonomy" id="1348616"/>
    <lineage>
        <taxon>Eukaryota</taxon>
        <taxon>Fungi</taxon>
        <taxon>Fungi incertae sedis</taxon>
        <taxon>Mucoromycota</taxon>
        <taxon>Glomeromycotina</taxon>
        <taxon>Glomeromycetes</taxon>
        <taxon>Diversisporales</taxon>
        <taxon>Gigasporaceae</taxon>
        <taxon>Dentiscutata</taxon>
    </lineage>
</organism>